<dbReference type="EMBL" id="BARV01039075">
    <property type="protein sequence ID" value="GAI53761.1"/>
    <property type="molecule type" value="Genomic_DNA"/>
</dbReference>
<gene>
    <name evidence="1" type="ORF">S06H3_59995</name>
</gene>
<evidence type="ECO:0000313" key="1">
    <source>
        <dbReference type="EMBL" id="GAI53761.1"/>
    </source>
</evidence>
<organism evidence="1">
    <name type="scientific">marine sediment metagenome</name>
    <dbReference type="NCBI Taxonomy" id="412755"/>
    <lineage>
        <taxon>unclassified sequences</taxon>
        <taxon>metagenomes</taxon>
        <taxon>ecological metagenomes</taxon>
    </lineage>
</organism>
<name>X1QG13_9ZZZZ</name>
<protein>
    <submittedName>
        <fullName evidence="1">Uncharacterized protein</fullName>
    </submittedName>
</protein>
<comment type="caution">
    <text evidence="1">The sequence shown here is derived from an EMBL/GenBank/DDBJ whole genome shotgun (WGS) entry which is preliminary data.</text>
</comment>
<reference evidence="1" key="1">
    <citation type="journal article" date="2014" name="Front. Microbiol.">
        <title>High frequency of phylogenetically diverse reductive dehalogenase-homologous genes in deep subseafloor sedimentary metagenomes.</title>
        <authorList>
            <person name="Kawai M."/>
            <person name="Futagami T."/>
            <person name="Toyoda A."/>
            <person name="Takaki Y."/>
            <person name="Nishi S."/>
            <person name="Hori S."/>
            <person name="Arai W."/>
            <person name="Tsubouchi T."/>
            <person name="Morono Y."/>
            <person name="Uchiyama I."/>
            <person name="Ito T."/>
            <person name="Fujiyama A."/>
            <person name="Inagaki F."/>
            <person name="Takami H."/>
        </authorList>
    </citation>
    <scope>NUCLEOTIDE SEQUENCE</scope>
    <source>
        <strain evidence="1">Expedition CK06-06</strain>
    </source>
</reference>
<dbReference type="AlphaFoldDB" id="X1QG13"/>
<accession>X1QG13</accession>
<sequence length="76" mass="8968">MAYYLKYSLTKLGEELYGLEHIRWGKQLWAMCKVRKDHVCVITGKPIKKGEDAYRPITNGGNRYERISPEFFEVNK</sequence>
<proteinExistence type="predicted"/>